<evidence type="ECO:0000256" key="1">
    <source>
        <dbReference type="ARBA" id="ARBA00022670"/>
    </source>
</evidence>
<dbReference type="RefSeq" id="WP_094366572.1">
    <property type="nucleotide sequence ID" value="NZ_NOJY02000005.1"/>
</dbReference>
<dbReference type="InterPro" id="IPR051454">
    <property type="entry name" value="RNA/ubiquinone_mod_enzymes"/>
</dbReference>
<feature type="domain" description="Peptidase family U32 C-terminal" evidence="4">
    <location>
        <begin position="323"/>
        <end position="403"/>
    </location>
</feature>
<dbReference type="InterPro" id="IPR001539">
    <property type="entry name" value="Peptidase_U32"/>
</dbReference>
<dbReference type="PANTHER" id="PTHR30217:SF6">
    <property type="entry name" value="TRNA HYDROXYLATION PROTEIN P"/>
    <property type="match status" value="1"/>
</dbReference>
<comment type="similarity">
    <text evidence="3">Belongs to the peptidase U32 family.</text>
</comment>
<keyword evidence="6" id="KW-1185">Reference proteome</keyword>
<accession>A0A371J7R2</accession>
<name>A0A371J7R2_9FIRM</name>
<protein>
    <submittedName>
        <fullName evidence="5">U32 family peptidase</fullName>
    </submittedName>
</protein>
<dbReference type="GO" id="GO:0008233">
    <property type="term" value="F:peptidase activity"/>
    <property type="evidence" value="ECO:0007669"/>
    <property type="project" value="UniProtKB-KW"/>
</dbReference>
<dbReference type="Proteomes" id="UP000215694">
    <property type="component" value="Unassembled WGS sequence"/>
</dbReference>
<dbReference type="OrthoDB" id="9807498at2"/>
<reference evidence="5 6" key="1">
    <citation type="journal article" date="2017" name="Genome Announc.">
        <title>Draft Genome Sequence of Romboutsia weinsteinii sp. nov. Strain CCRI-19649(T) Isolated from Surface Water.</title>
        <authorList>
            <person name="Maheux A.F."/>
            <person name="Boudreau D.K."/>
            <person name="Berube E."/>
            <person name="Boissinot M."/>
            <person name="Cantin P."/>
            <person name="Raymond F."/>
            <person name="Corbeil J."/>
            <person name="Omar R.F."/>
            <person name="Bergeron M.G."/>
        </authorList>
    </citation>
    <scope>NUCLEOTIDE SEQUENCE [LARGE SCALE GENOMIC DNA]</scope>
    <source>
        <strain evidence="5 6">CCRI-19649</strain>
    </source>
</reference>
<evidence type="ECO:0000256" key="2">
    <source>
        <dbReference type="ARBA" id="ARBA00022801"/>
    </source>
</evidence>
<dbReference type="EMBL" id="NOJY02000005">
    <property type="protein sequence ID" value="RDY28755.1"/>
    <property type="molecule type" value="Genomic_DNA"/>
</dbReference>
<dbReference type="Pfam" id="PF16325">
    <property type="entry name" value="Peptidase_U32_C"/>
    <property type="match status" value="1"/>
</dbReference>
<gene>
    <name evidence="5" type="ORF">CHL78_004255</name>
</gene>
<dbReference type="Pfam" id="PF01136">
    <property type="entry name" value="Peptidase_U32"/>
    <property type="match status" value="1"/>
</dbReference>
<keyword evidence="1" id="KW-0645">Protease</keyword>
<comment type="caution">
    <text evidence="5">The sequence shown here is derived from an EMBL/GenBank/DDBJ whole genome shotgun (WGS) entry which is preliminary data.</text>
</comment>
<proteinExistence type="inferred from homology"/>
<dbReference type="Gene3D" id="2.40.30.10">
    <property type="entry name" value="Translation factors"/>
    <property type="match status" value="1"/>
</dbReference>
<sequence length="411" mass="46787">MHKVQLLAPARNLENLKIAIAYGADAVYIGGEAFGIIGSTKDYTKEEMIEGIKFAHDRDKKVYVTVNVLPHNDDFIQLEKYLLGLEKIGVDALIIADPGVLDIVKKVVPNMELHLGSQANTTNYVSANFWYEQGIKRVVATRELSCEEIAQIRANTPLDLDIEAFVHGEICISYSGRCLISSYIRGNSKEVSLEELRNREYSLMEEKRPGEYYPVYEDERGTFLFNSKDLCMIGNISDLIKSGVTSLKIEARMKDSYYIAAVVRAYRMAIDAFYKDPTKWKLEHVWLEELKKGSYRDFTTGFYLSENSEDAIIEEVDTVSKPYECIGIVVDVDQNNQVALIKTKGNINVLEKIEVIAPYTDTIVATIEELYDEDENSMESISDLNRLVKVKLSTKVDKDYMLRREIKNDKN</sequence>
<dbReference type="GO" id="GO:0006508">
    <property type="term" value="P:proteolysis"/>
    <property type="evidence" value="ECO:0007669"/>
    <property type="project" value="UniProtKB-KW"/>
</dbReference>
<dbReference type="InterPro" id="IPR032525">
    <property type="entry name" value="Peptidase_U32_C"/>
</dbReference>
<dbReference type="PANTHER" id="PTHR30217">
    <property type="entry name" value="PEPTIDASE U32 FAMILY"/>
    <property type="match status" value="1"/>
</dbReference>
<organism evidence="5 6">
    <name type="scientific">Romboutsia weinsteinii</name>
    <dbReference type="NCBI Taxonomy" id="2020949"/>
    <lineage>
        <taxon>Bacteria</taxon>
        <taxon>Bacillati</taxon>
        <taxon>Bacillota</taxon>
        <taxon>Clostridia</taxon>
        <taxon>Peptostreptococcales</taxon>
        <taxon>Peptostreptococcaceae</taxon>
        <taxon>Romboutsia</taxon>
    </lineage>
</organism>
<keyword evidence="2" id="KW-0378">Hydrolase</keyword>
<dbReference type="AlphaFoldDB" id="A0A371J7R2"/>
<evidence type="ECO:0000256" key="3">
    <source>
        <dbReference type="ARBA" id="ARBA00038374"/>
    </source>
</evidence>
<evidence type="ECO:0000313" key="5">
    <source>
        <dbReference type="EMBL" id="RDY28755.1"/>
    </source>
</evidence>
<evidence type="ECO:0000313" key="6">
    <source>
        <dbReference type="Proteomes" id="UP000215694"/>
    </source>
</evidence>
<evidence type="ECO:0000259" key="4">
    <source>
        <dbReference type="Pfam" id="PF16325"/>
    </source>
</evidence>